<dbReference type="Proteomes" id="UP000019373">
    <property type="component" value="Unassembled WGS sequence"/>
</dbReference>
<name>U1GC19_ENDPU</name>
<feature type="compositionally biased region" description="Basic and acidic residues" evidence="1">
    <location>
        <begin position="33"/>
        <end position="42"/>
    </location>
</feature>
<evidence type="ECO:0000313" key="3">
    <source>
        <dbReference type="EMBL" id="ERF69226.1"/>
    </source>
</evidence>
<dbReference type="EMBL" id="KE721469">
    <property type="protein sequence ID" value="ERF69226.1"/>
    <property type="molecule type" value="Genomic_DNA"/>
</dbReference>
<dbReference type="eggNOG" id="KOG2084">
    <property type="taxonomic scope" value="Eukaryota"/>
</dbReference>
<feature type="region of interest" description="Disordered" evidence="1">
    <location>
        <begin position="23"/>
        <end position="42"/>
    </location>
</feature>
<dbReference type="SUPFAM" id="SSF48452">
    <property type="entry name" value="TPR-like"/>
    <property type="match status" value="1"/>
</dbReference>
<protein>
    <recommendedName>
        <fullName evidence="2">SET domain-containing protein</fullName>
    </recommendedName>
</protein>
<dbReference type="InterPro" id="IPR011990">
    <property type="entry name" value="TPR-like_helical_dom_sf"/>
</dbReference>
<feature type="domain" description="SET" evidence="2">
    <location>
        <begin position="373"/>
        <end position="560"/>
    </location>
</feature>
<dbReference type="SUPFAM" id="SSF82199">
    <property type="entry name" value="SET domain"/>
    <property type="match status" value="1"/>
</dbReference>
<organism evidence="3 4">
    <name type="scientific">Endocarpon pusillum (strain Z07020 / HMAS-L-300199)</name>
    <name type="common">Lichen-forming fungus</name>
    <dbReference type="NCBI Taxonomy" id="1263415"/>
    <lineage>
        <taxon>Eukaryota</taxon>
        <taxon>Fungi</taxon>
        <taxon>Dikarya</taxon>
        <taxon>Ascomycota</taxon>
        <taxon>Pezizomycotina</taxon>
        <taxon>Eurotiomycetes</taxon>
        <taxon>Chaetothyriomycetidae</taxon>
        <taxon>Verrucariales</taxon>
        <taxon>Verrucariaceae</taxon>
        <taxon>Endocarpon</taxon>
    </lineage>
</organism>
<dbReference type="OMA" id="NLQHWGF"/>
<evidence type="ECO:0000313" key="4">
    <source>
        <dbReference type="Proteomes" id="UP000019373"/>
    </source>
</evidence>
<proteinExistence type="predicted"/>
<dbReference type="OrthoDB" id="438641at2759"/>
<dbReference type="PANTHER" id="PTHR47643">
    <property type="entry name" value="TPR DOMAIN PROTEIN (AFU_ORTHOLOGUE AFUA_5G12710)"/>
    <property type="match status" value="1"/>
</dbReference>
<dbReference type="Gene3D" id="1.25.40.10">
    <property type="entry name" value="Tetratricopeptide repeat domain"/>
    <property type="match status" value="1"/>
</dbReference>
<dbReference type="InterPro" id="IPR001214">
    <property type="entry name" value="SET_dom"/>
</dbReference>
<dbReference type="PROSITE" id="PS50280">
    <property type="entry name" value="SET"/>
    <property type="match status" value="1"/>
</dbReference>
<dbReference type="HOGENOM" id="CLU_009043_2_0_1"/>
<dbReference type="Pfam" id="PF00856">
    <property type="entry name" value="SET"/>
    <property type="match status" value="1"/>
</dbReference>
<dbReference type="Gene3D" id="2.170.270.10">
    <property type="entry name" value="SET domain"/>
    <property type="match status" value="1"/>
</dbReference>
<dbReference type="PANTHER" id="PTHR47643:SF2">
    <property type="entry name" value="TPR DOMAIN PROTEIN (AFU_ORTHOLOGUE AFUA_5G12710)"/>
    <property type="match status" value="1"/>
</dbReference>
<dbReference type="GeneID" id="19236241"/>
<keyword evidence="4" id="KW-1185">Reference proteome</keyword>
<dbReference type="InterPro" id="IPR046341">
    <property type="entry name" value="SET_dom_sf"/>
</dbReference>
<gene>
    <name evidence="3" type="ORF">EPUS_01183</name>
</gene>
<accession>U1GC19</accession>
<dbReference type="RefSeq" id="XP_007805286.1">
    <property type="nucleotide sequence ID" value="XM_007807095.1"/>
</dbReference>
<dbReference type="InterPro" id="IPR053209">
    <property type="entry name" value="Gramillin-biosynth_MTr"/>
</dbReference>
<reference evidence="4" key="1">
    <citation type="journal article" date="2014" name="BMC Genomics">
        <title>Genome characteristics reveal the impact of lichenization on lichen-forming fungus Endocarpon pusillum Hedwig (Verrucariales, Ascomycota).</title>
        <authorList>
            <person name="Wang Y.-Y."/>
            <person name="Liu B."/>
            <person name="Zhang X.-Y."/>
            <person name="Zhou Q.-M."/>
            <person name="Zhang T."/>
            <person name="Li H."/>
            <person name="Yu Y.-F."/>
            <person name="Zhang X.-L."/>
            <person name="Hao X.-Y."/>
            <person name="Wang M."/>
            <person name="Wang L."/>
            <person name="Wei J.-C."/>
        </authorList>
    </citation>
    <scope>NUCLEOTIDE SEQUENCE [LARGE SCALE GENOMIC DNA]</scope>
    <source>
        <strain evidence="4">Z07020 / HMAS-L-300199</strain>
    </source>
</reference>
<sequence length="758" mass="85695">MDVKDVSEIGPYFKLLEQQKKTLQAAQKRKGERPRDEKPRSKIIDDHMMQSMTLHMRELSPSSKDNHMIHSSFLARPYTPSVAPFKALKKMPLRDLRLETHHRGLYVLLRVVTPPTRMTAIMAVMEDEADQAVMVQLYQQEEEKYRPARVSVRKNGVCIVKEPYFKVMGDGGYGLRIDHVGDLIWLSETDDRVPLQWRPRISQLDKTADEWKCEGNSALKSGDFFDAAEKQVLCSLIMPLCSRTFRYTLALQCPTTSEEARIIKMNRALANLKLRHYDAALLDAGCGPPDVKPLEKGLYRAARALYELGRFQDCYDTLNVLLKEYPGNEEGRKELSRVKNRLTEQKHGRYDFKAIYAATKTRPLYLDHATYIGPVVVKPAEGRGRGLFTTRAVKAGELLLCEKAFSQCYAGLGSSSESSSSKISLLINTHTNRMVVGTHGDLITKIVQQLWRNPSLAPAFTSLHHGSYNPVQVAYVDDVPVVDTFLVDRIISLNAFGFPLTSLSSHLDKGSPDDEQKGKNYHSCGIWLLQQRATQLHRRHADHRAIRDIPADTELTFWYHVPNTEGYDKTQEKLQNWGFQCTCVMCTEEKNTPKNTIKKREGLLGDLKAAFTAPSGAQLPKVERLLTALEKTYQASAARVPRLALWDPYLLLTRTYAAQNQLEKVIATTLKVLACLGFVIKGAEMTPSAKSTRSTLADAAFVVEQWGLANDFVVEAWVHLWMAYRHVAPQLCGQAEECARTAYRICVGEDVTFDQHYP</sequence>
<evidence type="ECO:0000256" key="1">
    <source>
        <dbReference type="SAM" id="MobiDB-lite"/>
    </source>
</evidence>
<dbReference type="AlphaFoldDB" id="U1GC19"/>
<evidence type="ECO:0000259" key="2">
    <source>
        <dbReference type="PROSITE" id="PS50280"/>
    </source>
</evidence>